<keyword evidence="1" id="KW-0812">Transmembrane</keyword>
<sequence>MKLSELIQAPPSETYIKNSSRLVSGLFVIGGLLYYPTNGYGTVIALALALIVLVGQKMLLTQANKDFADMYQAKALFEKTQNYDYLRFIMACSEQMLKDNKVLSDKAKNEIHKLQAFSQGELEKMGE</sequence>
<organism evidence="2 3">
    <name type="scientific">Haemophilus haemolyticus</name>
    <dbReference type="NCBI Taxonomy" id="726"/>
    <lineage>
        <taxon>Bacteria</taxon>
        <taxon>Pseudomonadati</taxon>
        <taxon>Pseudomonadota</taxon>
        <taxon>Gammaproteobacteria</taxon>
        <taxon>Pasteurellales</taxon>
        <taxon>Pasteurellaceae</taxon>
        <taxon>Haemophilus</taxon>
    </lineage>
</organism>
<dbReference type="RefSeq" id="WP_046953544.1">
    <property type="nucleotide sequence ID" value="NZ_CP031238.1"/>
</dbReference>
<dbReference type="EMBL" id="LCTK01000038">
    <property type="protein sequence ID" value="KKZ57879.1"/>
    <property type="molecule type" value="Genomic_DNA"/>
</dbReference>
<dbReference type="PATRIC" id="fig|726.54.peg.1656"/>
<keyword evidence="1" id="KW-1133">Transmembrane helix</keyword>
<evidence type="ECO:0000313" key="2">
    <source>
        <dbReference type="EMBL" id="KKZ57879.1"/>
    </source>
</evidence>
<protein>
    <submittedName>
        <fullName evidence="2">Uncharacterized protein</fullName>
    </submittedName>
</protein>
<evidence type="ECO:0000256" key="1">
    <source>
        <dbReference type="SAM" id="Phobius"/>
    </source>
</evidence>
<feature type="transmembrane region" description="Helical" evidence="1">
    <location>
        <begin position="43"/>
        <end position="60"/>
    </location>
</feature>
<dbReference type="AlphaFoldDB" id="A0A0M3G5C3"/>
<evidence type="ECO:0000313" key="3">
    <source>
        <dbReference type="Proteomes" id="UP000034750"/>
    </source>
</evidence>
<keyword evidence="1" id="KW-0472">Membrane</keyword>
<comment type="caution">
    <text evidence="2">The sequence shown here is derived from an EMBL/GenBank/DDBJ whole genome shotgun (WGS) entry which is preliminary data.</text>
</comment>
<accession>A0A0M3G5C3</accession>
<gene>
    <name evidence="2" type="ORF">AAX18_08310</name>
</gene>
<proteinExistence type="predicted"/>
<reference evidence="2 3" key="1">
    <citation type="submission" date="2015-05" db="EMBL/GenBank/DDBJ databases">
        <title>Comparative analyses of the lipooligosaccharides from nottypeable Haemophilus influenzae and Haemophilus haemolyticus.</title>
        <authorList>
            <person name="Post D.M.B."/>
            <person name="Ketterer M.R."/>
            <person name="Coffin J.E."/>
            <person name="Reinders L.M."/>
            <person name="Munson R.S.Jr."/>
            <person name="Bair T.B."/>
            <person name="Murphy T.F."/>
            <person name="Foster E."/>
            <person name="Gibson B.W."/>
            <person name="Apicella M.A."/>
        </authorList>
    </citation>
    <scope>NUCLEOTIDE SEQUENCE [LARGE SCALE GENOMIC DNA]</scope>
    <source>
        <strain evidence="2 3">11P18</strain>
    </source>
</reference>
<name>A0A0M3G5C3_HAEHA</name>
<dbReference type="Proteomes" id="UP000034750">
    <property type="component" value="Unassembled WGS sequence"/>
</dbReference>